<dbReference type="GO" id="GO:0005829">
    <property type="term" value="C:cytosol"/>
    <property type="evidence" value="ECO:0007669"/>
    <property type="project" value="TreeGrafter"/>
</dbReference>
<comment type="caution">
    <text evidence="9">The sequence shown here is derived from an EMBL/GenBank/DDBJ whole genome shotgun (WGS) entry which is preliminary data.</text>
</comment>
<reference evidence="9 10" key="1">
    <citation type="submission" date="2019-02" db="EMBL/GenBank/DDBJ databases">
        <title>Genomic Encyclopedia of Type Strains, Phase IV (KMG-IV): sequencing the most valuable type-strain genomes for metagenomic binning, comparative biology and taxonomic classification.</title>
        <authorList>
            <person name="Goeker M."/>
        </authorList>
    </citation>
    <scope>NUCLEOTIDE SEQUENCE [LARGE SCALE GENOMIC DNA]</scope>
    <source>
        <strain evidence="9 10">DSM 16618</strain>
    </source>
</reference>
<sequence length="235" mass="26242">MSASIDTDSTSVPLSEAAQALADAVRTRYATKAYDATRRLSPETVDALLTLLRYNASSVNSQPWHFVVAASDEARDRIAARLEGNFAYNAGKVRDASHVVILCARERMDEEHLAGILKQEQEDGRFASDEARENQRKSRLSYVNLHRYDLKDERHWMEKQVYLATGALLLGAATLGVDATPIEGFDFRTIDEEFGLRAQGYSSVVMVALGYHSDADFNAQLPKSRLPREQVFTLL</sequence>
<feature type="domain" description="Nitroreductase" evidence="8">
    <location>
        <begin position="25"/>
        <end position="211"/>
    </location>
</feature>
<dbReference type="CDD" id="cd02149">
    <property type="entry name" value="NfsB-like"/>
    <property type="match status" value="1"/>
</dbReference>
<dbReference type="RefSeq" id="WP_083969703.1">
    <property type="nucleotide sequence ID" value="NZ_CBCSEB010000003.1"/>
</dbReference>
<comment type="cofactor">
    <cofactor evidence="1">
        <name>FMN</name>
        <dbReference type="ChEBI" id="CHEBI:58210"/>
    </cofactor>
</comment>
<dbReference type="Gene3D" id="3.40.109.10">
    <property type="entry name" value="NADH Oxidase"/>
    <property type="match status" value="1"/>
</dbReference>
<dbReference type="PANTHER" id="PTHR23026">
    <property type="entry name" value="NADPH NITROREDUCTASE"/>
    <property type="match status" value="1"/>
</dbReference>
<dbReference type="AlphaFoldDB" id="A0A4Q7MVI6"/>
<evidence type="ECO:0000313" key="9">
    <source>
        <dbReference type="EMBL" id="RZS73032.1"/>
    </source>
</evidence>
<dbReference type="OrthoDB" id="9802510at2"/>
<evidence type="ECO:0000256" key="3">
    <source>
        <dbReference type="ARBA" id="ARBA00022630"/>
    </source>
</evidence>
<dbReference type="InterPro" id="IPR029479">
    <property type="entry name" value="Nitroreductase"/>
</dbReference>
<evidence type="ECO:0000313" key="10">
    <source>
        <dbReference type="Proteomes" id="UP000292039"/>
    </source>
</evidence>
<name>A0A4Q7MVI6_9BURK</name>
<keyword evidence="4" id="KW-0288">FMN</keyword>
<evidence type="ECO:0000256" key="2">
    <source>
        <dbReference type="ARBA" id="ARBA00007118"/>
    </source>
</evidence>
<dbReference type="GeneID" id="99728263"/>
<dbReference type="SUPFAM" id="SSF55469">
    <property type="entry name" value="FMN-dependent nitroreductase-like"/>
    <property type="match status" value="1"/>
</dbReference>
<evidence type="ECO:0000256" key="5">
    <source>
        <dbReference type="ARBA" id="ARBA00022857"/>
    </source>
</evidence>
<keyword evidence="5" id="KW-0521">NADP</keyword>
<evidence type="ECO:0000256" key="1">
    <source>
        <dbReference type="ARBA" id="ARBA00001917"/>
    </source>
</evidence>
<dbReference type="GO" id="GO:0046256">
    <property type="term" value="P:2,4,6-trinitrotoluene catabolic process"/>
    <property type="evidence" value="ECO:0007669"/>
    <property type="project" value="TreeGrafter"/>
</dbReference>
<evidence type="ECO:0000256" key="4">
    <source>
        <dbReference type="ARBA" id="ARBA00022643"/>
    </source>
</evidence>
<evidence type="ECO:0000256" key="6">
    <source>
        <dbReference type="ARBA" id="ARBA00023002"/>
    </source>
</evidence>
<protein>
    <submittedName>
        <fullName evidence="9">Dihydropteridine reductase</fullName>
    </submittedName>
</protein>
<evidence type="ECO:0000259" key="8">
    <source>
        <dbReference type="Pfam" id="PF00881"/>
    </source>
</evidence>
<gene>
    <name evidence="9" type="ORF">EV679_0216</name>
</gene>
<dbReference type="Proteomes" id="UP000292039">
    <property type="component" value="Unassembled WGS sequence"/>
</dbReference>
<accession>A0A4Q7MVI6</accession>
<comment type="similarity">
    <text evidence="2">Belongs to the nitroreductase family.</text>
</comment>
<dbReference type="PANTHER" id="PTHR23026:SF125">
    <property type="entry name" value="OXYGEN-INSENSITIVE NAD(P)H NITROREDUCTASE"/>
    <property type="match status" value="1"/>
</dbReference>
<organism evidence="9 10">
    <name type="scientific">Kerstersia gyiorum</name>
    <dbReference type="NCBI Taxonomy" id="206506"/>
    <lineage>
        <taxon>Bacteria</taxon>
        <taxon>Pseudomonadati</taxon>
        <taxon>Pseudomonadota</taxon>
        <taxon>Betaproteobacteria</taxon>
        <taxon>Burkholderiales</taxon>
        <taxon>Alcaligenaceae</taxon>
        <taxon>Kerstersia</taxon>
    </lineage>
</organism>
<keyword evidence="3" id="KW-0285">Flavoprotein</keyword>
<keyword evidence="6" id="KW-0560">Oxidoreductase</keyword>
<dbReference type="EMBL" id="SGWZ01000001">
    <property type="protein sequence ID" value="RZS73032.1"/>
    <property type="molecule type" value="Genomic_DNA"/>
</dbReference>
<dbReference type="NCBIfam" id="NF008275">
    <property type="entry name" value="PRK11053.1"/>
    <property type="match status" value="1"/>
</dbReference>
<dbReference type="GO" id="GO:0046857">
    <property type="term" value="F:oxidoreductase activity, acting on other nitrogenous compounds as donors, with NAD or NADP as acceptor"/>
    <property type="evidence" value="ECO:0007669"/>
    <property type="project" value="TreeGrafter"/>
</dbReference>
<dbReference type="InterPro" id="IPR000415">
    <property type="entry name" value="Nitroreductase-like"/>
</dbReference>
<dbReference type="InterPro" id="IPR033878">
    <property type="entry name" value="NfsB-like"/>
</dbReference>
<dbReference type="Pfam" id="PF00881">
    <property type="entry name" value="Nitroreductase"/>
    <property type="match status" value="1"/>
</dbReference>
<dbReference type="InterPro" id="IPR050627">
    <property type="entry name" value="Nitroreductase/BluB"/>
</dbReference>
<keyword evidence="7" id="KW-0520">NAD</keyword>
<evidence type="ECO:0000256" key="7">
    <source>
        <dbReference type="ARBA" id="ARBA00023027"/>
    </source>
</evidence>
<proteinExistence type="inferred from homology"/>